<dbReference type="OrthoDB" id="6083554at2759"/>
<organism evidence="2 3">
    <name type="scientific">Dreissena polymorpha</name>
    <name type="common">Zebra mussel</name>
    <name type="synonym">Mytilus polymorpha</name>
    <dbReference type="NCBI Taxonomy" id="45954"/>
    <lineage>
        <taxon>Eukaryota</taxon>
        <taxon>Metazoa</taxon>
        <taxon>Spiralia</taxon>
        <taxon>Lophotrochozoa</taxon>
        <taxon>Mollusca</taxon>
        <taxon>Bivalvia</taxon>
        <taxon>Autobranchia</taxon>
        <taxon>Heteroconchia</taxon>
        <taxon>Euheterodonta</taxon>
        <taxon>Imparidentia</taxon>
        <taxon>Neoheterodontei</taxon>
        <taxon>Myida</taxon>
        <taxon>Dreissenoidea</taxon>
        <taxon>Dreissenidae</taxon>
        <taxon>Dreissena</taxon>
    </lineage>
</organism>
<dbReference type="Proteomes" id="UP000828390">
    <property type="component" value="Unassembled WGS sequence"/>
</dbReference>
<sequence>METRTCSQIGGDLIPEGSRVVFDWDNTLKVYNKETRTITSRVAKKDLKNWKENRKCELFVISAIHPTRLNLETLLIEVEKLGLTDIFIKETDSAEIYPGKYARKGNVIICGYDKAEVFLDICSRLETSEVRNDNVETDPGQYGTGEDEPDAVHDGLDESVRIDGVDQKRTVLFFDDEEVNISNFSAIVEGSICYLVK</sequence>
<gene>
    <name evidence="2" type="ORF">DPMN_180323</name>
</gene>
<evidence type="ECO:0000256" key="1">
    <source>
        <dbReference type="SAM" id="MobiDB-lite"/>
    </source>
</evidence>
<reference evidence="2" key="2">
    <citation type="submission" date="2020-11" db="EMBL/GenBank/DDBJ databases">
        <authorList>
            <person name="McCartney M.A."/>
            <person name="Auch B."/>
            <person name="Kono T."/>
            <person name="Mallez S."/>
            <person name="Becker A."/>
            <person name="Gohl D.M."/>
            <person name="Silverstein K.A.T."/>
            <person name="Koren S."/>
            <person name="Bechman K.B."/>
            <person name="Herman A."/>
            <person name="Abrahante J.E."/>
            <person name="Garbe J."/>
        </authorList>
    </citation>
    <scope>NUCLEOTIDE SEQUENCE</scope>
    <source>
        <strain evidence="2">Duluth1</strain>
        <tissue evidence="2">Whole animal</tissue>
    </source>
</reference>
<evidence type="ECO:0000313" key="2">
    <source>
        <dbReference type="EMBL" id="KAH3778849.1"/>
    </source>
</evidence>
<reference evidence="2" key="1">
    <citation type="journal article" date="2019" name="bioRxiv">
        <title>The Genome of the Zebra Mussel, Dreissena polymorpha: A Resource for Invasive Species Research.</title>
        <authorList>
            <person name="McCartney M.A."/>
            <person name="Auch B."/>
            <person name="Kono T."/>
            <person name="Mallez S."/>
            <person name="Zhang Y."/>
            <person name="Obille A."/>
            <person name="Becker A."/>
            <person name="Abrahante J.E."/>
            <person name="Garbe J."/>
            <person name="Badalamenti J.P."/>
            <person name="Herman A."/>
            <person name="Mangelson H."/>
            <person name="Liachko I."/>
            <person name="Sullivan S."/>
            <person name="Sone E.D."/>
            <person name="Koren S."/>
            <person name="Silverstein K.A.T."/>
            <person name="Beckman K.B."/>
            <person name="Gohl D.M."/>
        </authorList>
    </citation>
    <scope>NUCLEOTIDE SEQUENCE</scope>
    <source>
        <strain evidence="2">Duluth1</strain>
        <tissue evidence="2">Whole animal</tissue>
    </source>
</reference>
<accession>A0A9D4IN15</accession>
<comment type="caution">
    <text evidence="2">The sequence shown here is derived from an EMBL/GenBank/DDBJ whole genome shotgun (WGS) entry which is preliminary data.</text>
</comment>
<protein>
    <submittedName>
        <fullName evidence="2">Uncharacterized protein</fullName>
    </submittedName>
</protein>
<dbReference type="EMBL" id="JAIWYP010000009">
    <property type="protein sequence ID" value="KAH3778849.1"/>
    <property type="molecule type" value="Genomic_DNA"/>
</dbReference>
<feature type="region of interest" description="Disordered" evidence="1">
    <location>
        <begin position="132"/>
        <end position="153"/>
    </location>
</feature>
<evidence type="ECO:0000313" key="3">
    <source>
        <dbReference type="Proteomes" id="UP000828390"/>
    </source>
</evidence>
<keyword evidence="3" id="KW-1185">Reference proteome</keyword>
<proteinExistence type="predicted"/>
<dbReference type="AlphaFoldDB" id="A0A9D4IN15"/>
<name>A0A9D4IN15_DREPO</name>